<evidence type="ECO:0000259" key="3">
    <source>
        <dbReference type="Pfam" id="PF04230"/>
    </source>
</evidence>
<reference evidence="4 5" key="1">
    <citation type="submission" date="2023-12" db="EMBL/GenBank/DDBJ databases">
        <title>'Antibacterial potential of Stenotrophomonas maltophilia cystic fibrosis isolates' (manuscript under preparation).</title>
        <authorList>
            <person name="Crisan C.V."/>
            <person name="Pettis M."/>
            <person name="Goldberg J.B."/>
        </authorList>
    </citation>
    <scope>NUCLEOTIDE SEQUENCE [LARGE SCALE GENOMIC DNA]</scope>
    <source>
        <strain evidence="4 5">CCV155</strain>
    </source>
</reference>
<keyword evidence="1" id="KW-0175">Coiled coil</keyword>
<gene>
    <name evidence="4" type="ORF">U5F72_10370</name>
</gene>
<dbReference type="SUPFAM" id="SSF53756">
    <property type="entry name" value="UDP-Glycosyltransferase/glycogen phosphorylase"/>
    <property type="match status" value="1"/>
</dbReference>
<dbReference type="PANTHER" id="PTHR36836:SF1">
    <property type="entry name" value="COLANIC ACID BIOSYNTHESIS PROTEIN WCAK"/>
    <property type="match status" value="1"/>
</dbReference>
<dbReference type="EMBL" id="JAXUAC010000015">
    <property type="protein sequence ID" value="MDZ7512218.1"/>
    <property type="molecule type" value="Genomic_DNA"/>
</dbReference>
<dbReference type="GO" id="GO:0016740">
    <property type="term" value="F:transferase activity"/>
    <property type="evidence" value="ECO:0007669"/>
    <property type="project" value="UniProtKB-KW"/>
</dbReference>
<comment type="caution">
    <text evidence="4">The sequence shown here is derived from an EMBL/GenBank/DDBJ whole genome shotgun (WGS) entry which is preliminary data.</text>
</comment>
<dbReference type="Proteomes" id="UP001290894">
    <property type="component" value="Unassembled WGS sequence"/>
</dbReference>
<dbReference type="Pfam" id="PF00535">
    <property type="entry name" value="Glycos_transf_2"/>
    <property type="match status" value="1"/>
</dbReference>
<feature type="domain" description="Glycosyltransferase 2-like" evidence="2">
    <location>
        <begin position="933"/>
        <end position="1102"/>
    </location>
</feature>
<dbReference type="InterPro" id="IPR007345">
    <property type="entry name" value="Polysacch_pyruvyl_Trfase"/>
</dbReference>
<sequence>MMTHSKPVFRALVVGFYGAPNVGDEVLLDLLVRRIRELGGEPVVASIDPSLTRRMHGVDAVQFANVGDIARALMHCDVLVMGGGGIFQDHHPFNLDAVYLPYANDISGYARPMLLARQLGVPTIVWGQGVGPLSSEGARTLVRELFQHAAAVSVRDESSKALLRQIGVDRDILVAADPGWLFRRYHPLPAQQAAHDAGQPQNKVLAVVVREWDKGQWKTSLVEALRTAVPAGWRIQWVAFQAHTEGSGATSDLPLIESLRQQLPGRSNDELIAPATTDATWQTIASADAVLSMRLHASILALLAGKPTAGLEYDDKLSHAHAMAGMPSILRLSTDDGPERFVQAIESLVTEAWRPDPQVVDSLEVSASAHLQLLDGCSSLPPVPLRFDATSTDWLSLWLQQALVELEQTRQQSQRAHDLLLFRDHQLAEQTTQNTNLTQQLVEKQKKMNEDMVRLDAAQGQLQENAQALQQIRQESAQALEQIKEESAQALQQVKEESAQMLQQIQQQLAGKQAYIDDKEVYIAILLQQIEQVQAELARSRQETADALNLWRRLRRFLQLLRRDLVRLLAAPFKLASVWRRHGLKVALQQIPRRMKTLGVPQTAATQQMAEPPPPMVRPVRRERLLVIANTLTTDGWPNRAMHFAKAGDRAGFFVRITAVDGSAWPDDGSGLPARLAVDAHAWLQEVRAEGTRVLLADASPEALGLARSARERGAEVIVDLAALGADSLSAELRVLTDRIVTGTPEQKVDGLPSRFLGAAGDNEIFDSYRSHGLPQAYEDGRQHVLFVVLGGDGDAWLDAALKASPDLVFHVTGMNVDGRDSRQVRALDWSWQPQQMAPLIAGAHAVVIVGGAGDRTRLADLSMAALLLEKPVFVDALPSFAPSPNLHRVDAAQLSAQLAGATASEDYAFIARHAWLGHVEQLMQPEYPLSVSVVVLIHNNRRIIERCVSTLLEHAGEWLQEIVVVDNQSSDGGAELVESLYAGHAKVKLVRNSENGCSSGRNLGVKHSTGRYIAFFDSDQWLTSPSCFSEAVNILAANPGVGTIGWNAGWFDATRDDLGGPISDYLPNRGMNNEARIKGYRDDVGFLGTSCMFIARDLFERLEGFDVFYDPTCFEDTDICFQVKKAGYSVAFRDLAGVRHQPHQTTGASEGSERYKRLFNRNAAYFRDKWKGYPEFFVDLKSWH</sequence>
<dbReference type="InterPro" id="IPR001173">
    <property type="entry name" value="Glyco_trans_2-like"/>
</dbReference>
<evidence type="ECO:0000256" key="1">
    <source>
        <dbReference type="SAM" id="Coils"/>
    </source>
</evidence>
<dbReference type="PANTHER" id="PTHR36836">
    <property type="entry name" value="COLANIC ACID BIOSYNTHESIS PROTEIN WCAK"/>
    <property type="match status" value="1"/>
</dbReference>
<keyword evidence="4" id="KW-0808">Transferase</keyword>
<feature type="domain" description="Polysaccharide pyruvyl transferase" evidence="3">
    <location>
        <begin position="21"/>
        <end position="314"/>
    </location>
</feature>
<dbReference type="Gene3D" id="3.90.550.10">
    <property type="entry name" value="Spore Coat Polysaccharide Biosynthesis Protein SpsA, Chain A"/>
    <property type="match status" value="1"/>
</dbReference>
<evidence type="ECO:0000259" key="2">
    <source>
        <dbReference type="Pfam" id="PF00535"/>
    </source>
</evidence>
<feature type="coiled-coil region" evidence="1">
    <location>
        <begin position="399"/>
        <end position="550"/>
    </location>
</feature>
<keyword evidence="5" id="KW-1185">Reference proteome</keyword>
<proteinExistence type="predicted"/>
<dbReference type="SUPFAM" id="SSF53448">
    <property type="entry name" value="Nucleotide-diphospho-sugar transferases"/>
    <property type="match status" value="1"/>
</dbReference>
<evidence type="ECO:0000313" key="4">
    <source>
        <dbReference type="EMBL" id="MDZ7512218.1"/>
    </source>
</evidence>
<dbReference type="InterPro" id="IPR029044">
    <property type="entry name" value="Nucleotide-diphossugar_trans"/>
</dbReference>
<protein>
    <submittedName>
        <fullName evidence="4">Polysaccharide pyruvyl transferase family protein</fullName>
    </submittedName>
</protein>
<organism evidence="4 5">
    <name type="scientific">Stenotrophomonas muris</name>
    <dbReference type="NCBI Taxonomy" id="2963283"/>
    <lineage>
        <taxon>Bacteria</taxon>
        <taxon>Pseudomonadati</taxon>
        <taxon>Pseudomonadota</taxon>
        <taxon>Gammaproteobacteria</taxon>
        <taxon>Lysobacterales</taxon>
        <taxon>Lysobacteraceae</taxon>
        <taxon>Stenotrophomonas</taxon>
    </lineage>
</organism>
<dbReference type="Pfam" id="PF04230">
    <property type="entry name" value="PS_pyruv_trans"/>
    <property type="match status" value="1"/>
</dbReference>
<evidence type="ECO:0000313" key="5">
    <source>
        <dbReference type="Proteomes" id="UP001290894"/>
    </source>
</evidence>
<accession>A0ABU5MHI7</accession>
<name>A0ABU5MHI7_9GAMM</name>